<gene>
    <name evidence="2" type="ORF">PAAG_06976</name>
</gene>
<feature type="compositionally biased region" description="Polar residues" evidence="1">
    <location>
        <begin position="165"/>
        <end position="181"/>
    </location>
</feature>
<feature type="region of interest" description="Disordered" evidence="1">
    <location>
        <begin position="162"/>
        <end position="181"/>
    </location>
</feature>
<dbReference type="GeneID" id="9094268"/>
<evidence type="ECO:0000313" key="3">
    <source>
        <dbReference type="Proteomes" id="UP000002059"/>
    </source>
</evidence>
<reference evidence="2 3" key="1">
    <citation type="journal article" date="2011" name="PLoS Genet.">
        <title>Comparative genomic analysis of human fungal pathogens causing paracoccidioidomycosis.</title>
        <authorList>
            <person name="Desjardins C.A."/>
            <person name="Champion M.D."/>
            <person name="Holder J.W."/>
            <person name="Muszewska A."/>
            <person name="Goldberg J."/>
            <person name="Bailao A.M."/>
            <person name="Brigido M.M."/>
            <person name="Ferreira M.E."/>
            <person name="Garcia A.M."/>
            <person name="Grynberg M."/>
            <person name="Gujja S."/>
            <person name="Heiman D.I."/>
            <person name="Henn M.R."/>
            <person name="Kodira C.D."/>
            <person name="Leon-Narvaez H."/>
            <person name="Longo L.V."/>
            <person name="Ma L.J."/>
            <person name="Malavazi I."/>
            <person name="Matsuo A.L."/>
            <person name="Morais F.V."/>
            <person name="Pereira M."/>
            <person name="Rodriguez-Brito S."/>
            <person name="Sakthikumar S."/>
            <person name="Salem-Izacc S.M."/>
            <person name="Sykes S.M."/>
            <person name="Teixeira M.M."/>
            <person name="Vallejo M.C."/>
            <person name="Walter M.E."/>
            <person name="Yandava C."/>
            <person name="Young S."/>
            <person name="Zeng Q."/>
            <person name="Zucker J."/>
            <person name="Felipe M.S."/>
            <person name="Goldman G.H."/>
            <person name="Haas B.J."/>
            <person name="McEwen J.G."/>
            <person name="Nino-Vega G."/>
            <person name="Puccia R."/>
            <person name="San-Blas G."/>
            <person name="Soares C.M."/>
            <person name="Birren B.W."/>
            <person name="Cuomo C.A."/>
        </authorList>
    </citation>
    <scope>NUCLEOTIDE SEQUENCE [LARGE SCALE GENOMIC DNA]</scope>
    <source>
        <strain evidence="3">ATCC MYA-826 / Pb01</strain>
    </source>
</reference>
<evidence type="ECO:0000256" key="1">
    <source>
        <dbReference type="SAM" id="MobiDB-lite"/>
    </source>
</evidence>
<dbReference type="Proteomes" id="UP000002059">
    <property type="component" value="Partially assembled WGS sequence"/>
</dbReference>
<feature type="region of interest" description="Disordered" evidence="1">
    <location>
        <begin position="130"/>
        <end position="154"/>
    </location>
</feature>
<sequence length="345" mass="38946">MEVDPNTWFINIERIKKAQEEAAALEARKQLQEPEIEAKKAAAAALAAGRGVALDRGVEKGRGGELRYSGYLEQSCSSTRYGSSVVKTRRNVSVCSGARLGGVALTTAPPTRDRLAVGAFPSLDKDKELEGLEQEPSSNHIMDSSSHEPGEMPAPESIREFTAASEGTSSPQSQMPTPNMSGMITMSVADLLAFYQQMTCQNTPNINNDTPADDFKSQIYEYQKDVQRAMNTKTIDVKYAVYLIKEHLNVMKELTILHVNNDYLIFQRRFHYLVAYHKKLMNDSEDFYHDLFFIDLKEHQKSFVKMCLNDFYTTGQDLIKNIDINDLMKQLMNCMSKFNEYLKSS</sequence>
<dbReference type="AlphaFoldDB" id="C1H8I0"/>
<dbReference type="RefSeq" id="XP_002791065.2">
    <property type="nucleotide sequence ID" value="XM_002791019.2"/>
</dbReference>
<name>C1H8I0_PARBA</name>
<keyword evidence="3" id="KW-1185">Reference proteome</keyword>
<dbReference type="VEuPathDB" id="FungiDB:PAAG_06976"/>
<organism evidence="2 3">
    <name type="scientific">Paracoccidioides lutzii (strain ATCC MYA-826 / Pb01)</name>
    <name type="common">Paracoccidioides brasiliensis</name>
    <dbReference type="NCBI Taxonomy" id="502779"/>
    <lineage>
        <taxon>Eukaryota</taxon>
        <taxon>Fungi</taxon>
        <taxon>Dikarya</taxon>
        <taxon>Ascomycota</taxon>
        <taxon>Pezizomycotina</taxon>
        <taxon>Eurotiomycetes</taxon>
        <taxon>Eurotiomycetidae</taxon>
        <taxon>Onygenales</taxon>
        <taxon>Ajellomycetaceae</taxon>
        <taxon>Paracoccidioides</taxon>
    </lineage>
</organism>
<dbReference type="EMBL" id="KN294012">
    <property type="protein sequence ID" value="EEH36558.2"/>
    <property type="molecule type" value="Genomic_DNA"/>
</dbReference>
<protein>
    <submittedName>
        <fullName evidence="2">Uncharacterized protein</fullName>
    </submittedName>
</protein>
<proteinExistence type="predicted"/>
<dbReference type="KEGG" id="pbl:PAAG_06976"/>
<feature type="compositionally biased region" description="Polar residues" evidence="1">
    <location>
        <begin position="135"/>
        <end position="144"/>
    </location>
</feature>
<evidence type="ECO:0000313" key="2">
    <source>
        <dbReference type="EMBL" id="EEH36558.2"/>
    </source>
</evidence>
<accession>C1H8I0</accession>
<dbReference type="HOGENOM" id="CLU_804354_0_0_1"/>
<dbReference type="OrthoDB" id="4508254at2759"/>